<protein>
    <submittedName>
        <fullName evidence="3 4">Translation initiation factor IF-2-like</fullName>
    </submittedName>
</protein>
<evidence type="ECO:0000313" key="5">
    <source>
        <dbReference type="RefSeq" id="XP_032343934.1"/>
    </source>
</evidence>
<dbReference type="RefSeq" id="XP_032343934.1">
    <property type="nucleotide sequence ID" value="XM_032488043.1"/>
</dbReference>
<evidence type="ECO:0000313" key="4">
    <source>
        <dbReference type="RefSeq" id="XP_032343933.1"/>
    </source>
</evidence>
<evidence type="ECO:0000313" key="2">
    <source>
        <dbReference type="Proteomes" id="UP000694856"/>
    </source>
</evidence>
<evidence type="ECO:0000256" key="1">
    <source>
        <dbReference type="SAM" id="MobiDB-lite"/>
    </source>
</evidence>
<proteinExistence type="predicted"/>
<feature type="region of interest" description="Disordered" evidence="1">
    <location>
        <begin position="1"/>
        <end position="142"/>
    </location>
</feature>
<feature type="compositionally biased region" description="Basic residues" evidence="1">
    <location>
        <begin position="26"/>
        <end position="45"/>
    </location>
</feature>
<dbReference type="KEGG" id="cfr:116666048"/>
<dbReference type="Proteomes" id="UP000694856">
    <property type="component" value="Chromosome 9"/>
</dbReference>
<dbReference type="AlphaFoldDB" id="A0A8B8TNU2"/>
<reference evidence="3 4" key="1">
    <citation type="submission" date="2025-04" db="UniProtKB">
        <authorList>
            <consortium name="RefSeq"/>
        </authorList>
    </citation>
    <scope>IDENTIFICATION</scope>
    <source>
        <tissue evidence="3 4">Ear skin</tissue>
    </source>
</reference>
<dbReference type="RefSeq" id="XP_032343933.1">
    <property type="nucleotide sequence ID" value="XM_032488042.1"/>
</dbReference>
<sequence>MREEGLTQGNSATCKRTPRPPPPRRPAIRRRGARPPKVKPRKRRVGGGGGGVRHQPADVRRRPSGMSGGGGAEAGLGLAEAPVGGWVQTKGTAGRRWAQWARTKDSRAATRRGASCRVAGRPVAASRPASALPARSQSASPRIPAASAAVRAWRRGTCC</sequence>
<dbReference type="GeneID" id="116666048"/>
<accession>A0A8B8TNU2</accession>
<feature type="compositionally biased region" description="Low complexity" evidence="1">
    <location>
        <begin position="75"/>
        <end position="85"/>
    </location>
</feature>
<dbReference type="RefSeq" id="XP_032343932.1">
    <property type="nucleotide sequence ID" value="XM_032488041.1"/>
</dbReference>
<organism evidence="2 3">
    <name type="scientific">Camelus ferus</name>
    <name type="common">Wild bactrian camel</name>
    <name type="synonym">Camelus bactrianus ferus</name>
    <dbReference type="NCBI Taxonomy" id="419612"/>
    <lineage>
        <taxon>Eukaryota</taxon>
        <taxon>Metazoa</taxon>
        <taxon>Chordata</taxon>
        <taxon>Craniata</taxon>
        <taxon>Vertebrata</taxon>
        <taxon>Euteleostomi</taxon>
        <taxon>Mammalia</taxon>
        <taxon>Eutheria</taxon>
        <taxon>Laurasiatheria</taxon>
        <taxon>Artiodactyla</taxon>
        <taxon>Tylopoda</taxon>
        <taxon>Camelidae</taxon>
        <taxon>Camelus</taxon>
    </lineage>
</organism>
<evidence type="ECO:0000313" key="3">
    <source>
        <dbReference type="RefSeq" id="XP_032343932.1"/>
    </source>
</evidence>
<keyword evidence="2" id="KW-1185">Reference proteome</keyword>
<feature type="compositionally biased region" description="Low complexity" evidence="1">
    <location>
        <begin position="117"/>
        <end position="142"/>
    </location>
</feature>
<name>A0A8B8TNU2_CAMFR</name>
<gene>
    <name evidence="3 4 5" type="primary">LOC116666048</name>
</gene>